<dbReference type="PANTHER" id="PTHR42760:SF37">
    <property type="entry name" value="CLAVALDEHYDE DEHYDROGENASE"/>
    <property type="match status" value="1"/>
</dbReference>
<dbReference type="Gene3D" id="3.40.50.720">
    <property type="entry name" value="NAD(P)-binding Rossmann-like Domain"/>
    <property type="match status" value="1"/>
</dbReference>
<protein>
    <submittedName>
        <fullName evidence="3">Uncharacterized protein</fullName>
    </submittedName>
</protein>
<name>A0A4U0WLF0_9PEZI</name>
<evidence type="ECO:0000256" key="2">
    <source>
        <dbReference type="ARBA" id="ARBA00023002"/>
    </source>
</evidence>
<evidence type="ECO:0000256" key="1">
    <source>
        <dbReference type="ARBA" id="ARBA00006484"/>
    </source>
</evidence>
<dbReference type="PANTHER" id="PTHR42760">
    <property type="entry name" value="SHORT-CHAIN DEHYDROGENASES/REDUCTASES FAMILY MEMBER"/>
    <property type="match status" value="1"/>
</dbReference>
<organism evidence="3 4">
    <name type="scientific">Cryomyces minteri</name>
    <dbReference type="NCBI Taxonomy" id="331657"/>
    <lineage>
        <taxon>Eukaryota</taxon>
        <taxon>Fungi</taxon>
        <taxon>Dikarya</taxon>
        <taxon>Ascomycota</taxon>
        <taxon>Pezizomycotina</taxon>
        <taxon>Dothideomycetes</taxon>
        <taxon>Dothideomycetes incertae sedis</taxon>
        <taxon>Cryomyces</taxon>
    </lineage>
</organism>
<dbReference type="Proteomes" id="UP000308768">
    <property type="component" value="Unassembled WGS sequence"/>
</dbReference>
<evidence type="ECO:0000313" key="4">
    <source>
        <dbReference type="Proteomes" id="UP000308768"/>
    </source>
</evidence>
<gene>
    <name evidence="3" type="ORF">B0A49_08584</name>
</gene>
<comment type="caution">
    <text evidence="3">The sequence shown here is derived from an EMBL/GenBank/DDBJ whole genome shotgun (WGS) entry which is preliminary data.</text>
</comment>
<dbReference type="PRINTS" id="PR00081">
    <property type="entry name" value="GDHRDH"/>
</dbReference>
<proteinExistence type="inferred from homology"/>
<dbReference type="InterPro" id="IPR036291">
    <property type="entry name" value="NAD(P)-bd_dom_sf"/>
</dbReference>
<dbReference type="InterPro" id="IPR002347">
    <property type="entry name" value="SDR_fam"/>
</dbReference>
<dbReference type="Pfam" id="PF00106">
    <property type="entry name" value="adh_short"/>
    <property type="match status" value="1"/>
</dbReference>
<accession>A0A4U0WLF0</accession>
<dbReference type="GO" id="GO:0016616">
    <property type="term" value="F:oxidoreductase activity, acting on the CH-OH group of donors, NAD or NADP as acceptor"/>
    <property type="evidence" value="ECO:0007669"/>
    <property type="project" value="TreeGrafter"/>
</dbReference>
<dbReference type="SUPFAM" id="SSF51735">
    <property type="entry name" value="NAD(P)-binding Rossmann-fold domains"/>
    <property type="match status" value="1"/>
</dbReference>
<reference evidence="3 4" key="1">
    <citation type="submission" date="2017-03" db="EMBL/GenBank/DDBJ databases">
        <title>Genomes of endolithic fungi from Antarctica.</title>
        <authorList>
            <person name="Coleine C."/>
            <person name="Masonjones S."/>
            <person name="Stajich J.E."/>
        </authorList>
    </citation>
    <scope>NUCLEOTIDE SEQUENCE [LARGE SCALE GENOMIC DNA]</scope>
    <source>
        <strain evidence="3 4">CCFEE 5187</strain>
    </source>
</reference>
<dbReference type="EMBL" id="NAJN01001410">
    <property type="protein sequence ID" value="TKA63398.1"/>
    <property type="molecule type" value="Genomic_DNA"/>
</dbReference>
<keyword evidence="2" id="KW-0560">Oxidoreductase</keyword>
<keyword evidence="4" id="KW-1185">Reference proteome</keyword>
<sequence length="217" mass="23021">MQPALSATNKAIVVTGTGSGSGRAPRAAGAEEALKQVAGQDVLVPNAGITISPEPIAQTSVAEWWRVVETNVKGCMATVHAFLPSHNAGAAIVAVSAGSIGFPAASRFCGGEPAYNASKIAQVRLREHLAAENADLFVASVHPGLVATEMFDDDVSLPAHFMVRVTSPEARFLRCSWDVDELKARAKEIMETEMLTANILGWPFSRSKKVQRTVQIV</sequence>
<dbReference type="AlphaFoldDB" id="A0A4U0WLF0"/>
<comment type="similarity">
    <text evidence="1">Belongs to the short-chain dehydrogenases/reductases (SDR) family.</text>
</comment>
<evidence type="ECO:0000313" key="3">
    <source>
        <dbReference type="EMBL" id="TKA63398.1"/>
    </source>
</evidence>
<dbReference type="OrthoDB" id="1933717at2759"/>